<protein>
    <submittedName>
        <fullName evidence="2">Uncharacterized protein</fullName>
    </submittedName>
</protein>
<feature type="region of interest" description="Disordered" evidence="1">
    <location>
        <begin position="70"/>
        <end position="108"/>
    </location>
</feature>
<keyword evidence="3" id="KW-1185">Reference proteome</keyword>
<name>A0AAV5KY72_9ROSI</name>
<dbReference type="GO" id="GO:0005737">
    <property type="term" value="C:cytoplasm"/>
    <property type="evidence" value="ECO:0007669"/>
    <property type="project" value="TreeGrafter"/>
</dbReference>
<feature type="region of interest" description="Disordered" evidence="1">
    <location>
        <begin position="135"/>
        <end position="169"/>
    </location>
</feature>
<accession>A0AAV5KY72</accession>
<dbReference type="PANTHER" id="PTHR37723">
    <property type="entry name" value="PROTEIN FAR-RED ELONGATED HYPOCOTYL 1"/>
    <property type="match status" value="1"/>
</dbReference>
<reference evidence="2 3" key="1">
    <citation type="journal article" date="2021" name="Commun. Biol.">
        <title>The genome of Shorea leprosula (Dipterocarpaceae) highlights the ecological relevance of drought in aseasonal tropical rainforests.</title>
        <authorList>
            <person name="Ng K.K.S."/>
            <person name="Kobayashi M.J."/>
            <person name="Fawcett J.A."/>
            <person name="Hatakeyama M."/>
            <person name="Paape T."/>
            <person name="Ng C.H."/>
            <person name="Ang C.C."/>
            <person name="Tnah L.H."/>
            <person name="Lee C.T."/>
            <person name="Nishiyama T."/>
            <person name="Sese J."/>
            <person name="O'Brien M.J."/>
            <person name="Copetti D."/>
            <person name="Mohd Noor M.I."/>
            <person name="Ong R.C."/>
            <person name="Putra M."/>
            <person name="Sireger I.Z."/>
            <person name="Indrioko S."/>
            <person name="Kosugi Y."/>
            <person name="Izuno A."/>
            <person name="Isagi Y."/>
            <person name="Lee S.L."/>
            <person name="Shimizu K.K."/>
        </authorList>
    </citation>
    <scope>NUCLEOTIDE SEQUENCE [LARGE SCALE GENOMIC DNA]</scope>
    <source>
        <strain evidence="2">214</strain>
    </source>
</reference>
<comment type="caution">
    <text evidence="2">The sequence shown here is derived from an EMBL/GenBank/DDBJ whole genome shotgun (WGS) entry which is preliminary data.</text>
</comment>
<dbReference type="InterPro" id="IPR037766">
    <property type="entry name" value="FHY1"/>
</dbReference>
<feature type="compositionally biased region" description="Low complexity" evidence="1">
    <location>
        <begin position="135"/>
        <end position="152"/>
    </location>
</feature>
<dbReference type="PANTHER" id="PTHR37723:SF1">
    <property type="entry name" value="PROTEIN FAR-RED-ELONGATED HYPOCOTYL 1-LIKE"/>
    <property type="match status" value="1"/>
</dbReference>
<evidence type="ECO:0000256" key="1">
    <source>
        <dbReference type="SAM" id="MobiDB-lite"/>
    </source>
</evidence>
<evidence type="ECO:0000313" key="2">
    <source>
        <dbReference type="EMBL" id="GKV29968.1"/>
    </source>
</evidence>
<organism evidence="2 3">
    <name type="scientific">Rubroshorea leprosula</name>
    <dbReference type="NCBI Taxonomy" id="152421"/>
    <lineage>
        <taxon>Eukaryota</taxon>
        <taxon>Viridiplantae</taxon>
        <taxon>Streptophyta</taxon>
        <taxon>Embryophyta</taxon>
        <taxon>Tracheophyta</taxon>
        <taxon>Spermatophyta</taxon>
        <taxon>Magnoliopsida</taxon>
        <taxon>eudicotyledons</taxon>
        <taxon>Gunneridae</taxon>
        <taxon>Pentapetalae</taxon>
        <taxon>rosids</taxon>
        <taxon>malvids</taxon>
        <taxon>Malvales</taxon>
        <taxon>Dipterocarpaceae</taxon>
        <taxon>Rubroshorea</taxon>
    </lineage>
</organism>
<dbReference type="Proteomes" id="UP001054252">
    <property type="component" value="Unassembled WGS sequence"/>
</dbReference>
<evidence type="ECO:0000313" key="3">
    <source>
        <dbReference type="Proteomes" id="UP001054252"/>
    </source>
</evidence>
<dbReference type="GO" id="GO:0016607">
    <property type="term" value="C:nuclear speck"/>
    <property type="evidence" value="ECO:0007669"/>
    <property type="project" value="TreeGrafter"/>
</dbReference>
<dbReference type="GO" id="GO:0061608">
    <property type="term" value="F:nuclear import signal receptor activity"/>
    <property type="evidence" value="ECO:0007669"/>
    <property type="project" value="TreeGrafter"/>
</dbReference>
<sequence length="273" mass="30136">MGPLKFQFSSPPMEVDNENPSAIRRLLANKALIADLNRKRKLQAEQLGLPASKHQWGNRNLLSRSHSTFNGNLEAEESSSCTSSKVKAERGAIDDGSETDSAKDSNSFGGDYDSVMSMDAKAKFNSENVKFSRYNGASSSSSGWGPGSLDSSHSLDGRTGIARGSEDHEMSSAALGELELANHDDYLSAAENLGDALVEYESHIDYIYSRYGNYVMEQYSDKEIEEIPHTSDANANVYVLSSGRWNVNQEARQTTRKPTIDQEFEQYFSSLML</sequence>
<dbReference type="AlphaFoldDB" id="A0AAV5KY72"/>
<proteinExistence type="predicted"/>
<dbReference type="GO" id="GO:0009639">
    <property type="term" value="P:response to red or far red light"/>
    <property type="evidence" value="ECO:0007669"/>
    <property type="project" value="InterPro"/>
</dbReference>
<dbReference type="EMBL" id="BPVZ01000085">
    <property type="protein sequence ID" value="GKV29968.1"/>
    <property type="molecule type" value="Genomic_DNA"/>
</dbReference>
<gene>
    <name evidence="2" type="ORF">SLEP1_g38840</name>
</gene>
<dbReference type="GO" id="GO:0051457">
    <property type="term" value="P:maintenance of protein location in nucleus"/>
    <property type="evidence" value="ECO:0007669"/>
    <property type="project" value="TreeGrafter"/>
</dbReference>